<dbReference type="InterPro" id="IPR037196">
    <property type="entry name" value="HSP90_C"/>
</dbReference>
<reference evidence="20" key="1">
    <citation type="submission" date="2013-03" db="EMBL/GenBank/DDBJ databases">
        <title>The Genome Sequence of Anopheles dirus WRAIR2.</title>
        <authorList>
            <consortium name="The Broad Institute Genomics Platform"/>
            <person name="Neafsey D.E."/>
            <person name="Walton C."/>
            <person name="Walker B."/>
            <person name="Young S.K."/>
            <person name="Zeng Q."/>
            <person name="Gargeya S."/>
            <person name="Fitzgerald M."/>
            <person name="Haas B."/>
            <person name="Abouelleil A."/>
            <person name="Allen A.W."/>
            <person name="Alvarado L."/>
            <person name="Arachchi H.M."/>
            <person name="Berlin A.M."/>
            <person name="Chapman S.B."/>
            <person name="Gainer-Dewar J."/>
            <person name="Goldberg J."/>
            <person name="Griggs A."/>
            <person name="Gujja S."/>
            <person name="Hansen M."/>
            <person name="Howarth C."/>
            <person name="Imamovic A."/>
            <person name="Ireland A."/>
            <person name="Larimer J."/>
            <person name="McCowan C."/>
            <person name="Murphy C."/>
            <person name="Pearson M."/>
            <person name="Poon T.W."/>
            <person name="Priest M."/>
            <person name="Roberts A."/>
            <person name="Saif S."/>
            <person name="Shea T."/>
            <person name="Sisk P."/>
            <person name="Sykes S."/>
            <person name="Wortman J."/>
            <person name="Nusbaum C."/>
            <person name="Birren B."/>
        </authorList>
    </citation>
    <scope>NUCLEOTIDE SEQUENCE [LARGE SCALE GENOMIC DNA]</scope>
    <source>
        <strain evidence="20">WRAIR2</strain>
    </source>
</reference>
<feature type="binding site" evidence="18">
    <location>
        <begin position="240"/>
        <end position="245"/>
    </location>
    <ligand>
        <name>ATP</name>
        <dbReference type="ChEBI" id="CHEBI:30616"/>
    </ligand>
</feature>
<evidence type="ECO:0000256" key="9">
    <source>
        <dbReference type="ARBA" id="ARBA00022990"/>
    </source>
</evidence>
<evidence type="ECO:0000256" key="4">
    <source>
        <dbReference type="ARBA" id="ARBA00022553"/>
    </source>
</evidence>
<dbReference type="Proteomes" id="UP000075884">
    <property type="component" value="Unassembled WGS sequence"/>
</dbReference>
<feature type="binding site" evidence="18">
    <location>
        <position position="442"/>
    </location>
    <ligand>
        <name>ATP</name>
        <dbReference type="ChEBI" id="CHEBI:30616"/>
    </ligand>
</feature>
<evidence type="ECO:0000256" key="18">
    <source>
        <dbReference type="PIRSR" id="PIRSR002583-1"/>
    </source>
</evidence>
<feature type="binding site" evidence="18">
    <location>
        <position position="291"/>
    </location>
    <ligand>
        <name>ATP</name>
        <dbReference type="ChEBI" id="CHEBI:30616"/>
    </ligand>
</feature>
<feature type="binding site" evidence="18">
    <location>
        <position position="146"/>
    </location>
    <ligand>
        <name>ATP</name>
        <dbReference type="ChEBI" id="CHEBI:30616"/>
    </ligand>
</feature>
<evidence type="ECO:0000256" key="13">
    <source>
        <dbReference type="ARBA" id="ARBA00057498"/>
    </source>
</evidence>
<evidence type="ECO:0000313" key="19">
    <source>
        <dbReference type="EnsemblMetazoa" id="ADIR009493-PA"/>
    </source>
</evidence>
<dbReference type="PIRSF" id="PIRSF002583">
    <property type="entry name" value="Hsp90"/>
    <property type="match status" value="1"/>
</dbReference>
<evidence type="ECO:0000256" key="10">
    <source>
        <dbReference type="ARBA" id="ARBA00023128"/>
    </source>
</evidence>
<evidence type="ECO:0000256" key="1">
    <source>
        <dbReference type="ARBA" id="ARBA00004273"/>
    </source>
</evidence>
<dbReference type="FunFam" id="1.20.120.790:FF:000004">
    <property type="entry name" value="Heat shock protein 75 kDa"/>
    <property type="match status" value="1"/>
</dbReference>
<dbReference type="EnsemblMetazoa" id="ADIR009493-RA">
    <property type="protein sequence ID" value="ADIR009493-PA"/>
    <property type="gene ID" value="ADIR009493"/>
</dbReference>
<keyword evidence="6" id="KW-0999">Mitochondrion inner membrane</keyword>
<dbReference type="PANTHER" id="PTHR11528">
    <property type="entry name" value="HEAT SHOCK PROTEIN 90 FAMILY MEMBER"/>
    <property type="match status" value="1"/>
</dbReference>
<feature type="binding site" evidence="18">
    <location>
        <position position="199"/>
    </location>
    <ligand>
        <name>ATP</name>
        <dbReference type="ChEBI" id="CHEBI:30616"/>
    </ligand>
</feature>
<dbReference type="InterPro" id="IPR036890">
    <property type="entry name" value="HATPase_C_sf"/>
</dbReference>
<name>A0A182NPA8_9DIPT</name>
<evidence type="ECO:0000256" key="14">
    <source>
        <dbReference type="ARBA" id="ARBA00066161"/>
    </source>
</evidence>
<comment type="subcellular location">
    <subcellularLocation>
        <location evidence="1">Mitochondrion inner membrane</location>
    </subcellularLocation>
    <subcellularLocation>
        <location evidence="2">Mitochondrion matrix</location>
    </subcellularLocation>
</comment>
<evidence type="ECO:0000256" key="6">
    <source>
        <dbReference type="ARBA" id="ARBA00022792"/>
    </source>
</evidence>
<dbReference type="InterPro" id="IPR020575">
    <property type="entry name" value="Hsp90_N"/>
</dbReference>
<accession>A0A182NPA8</accession>
<dbReference type="InterPro" id="IPR020568">
    <property type="entry name" value="Ribosomal_Su5_D2-typ_SF"/>
</dbReference>
<dbReference type="SUPFAM" id="SSF54211">
    <property type="entry name" value="Ribosomal protein S5 domain 2-like"/>
    <property type="match status" value="1"/>
</dbReference>
<feature type="binding site" evidence="18">
    <location>
        <begin position="214"/>
        <end position="215"/>
    </location>
    <ligand>
        <name>ATP</name>
        <dbReference type="ChEBI" id="CHEBI:30616"/>
    </ligand>
</feature>
<dbReference type="AlphaFoldDB" id="A0A182NPA8"/>
<dbReference type="GO" id="GO:0016887">
    <property type="term" value="F:ATP hydrolysis activity"/>
    <property type="evidence" value="ECO:0007669"/>
    <property type="project" value="InterPro"/>
</dbReference>
<keyword evidence="5 18" id="KW-0547">Nucleotide-binding</keyword>
<dbReference type="FunFam" id="3.30.565.10:FF:000021">
    <property type="entry name" value="Heat shock protein 75 kDa, mitochondrial"/>
    <property type="match status" value="1"/>
</dbReference>
<dbReference type="GO" id="GO:0140662">
    <property type="term" value="F:ATP-dependent protein folding chaperone"/>
    <property type="evidence" value="ECO:0007669"/>
    <property type="project" value="InterPro"/>
</dbReference>
<comment type="function">
    <text evidence="13">Chaperone that expresses an ATPase activity. Involved in maintaining mitochondrial function and polarization, downstream of PINK1 and mitochondrial complex I. Is a negative regulator of mitochondrial respiration able to modulate the balance between oxidative phosphorylation and aerobic glycolysis. The impact of TRAP1 on mitochondrial respiration is probably mediated by modulation of mitochondrial SRC and inhibition of SDHA.</text>
</comment>
<evidence type="ECO:0000256" key="12">
    <source>
        <dbReference type="ARBA" id="ARBA00023186"/>
    </source>
</evidence>
<comment type="similarity">
    <text evidence="3">Belongs to the heat shock protein 90 family.</text>
</comment>
<keyword evidence="20" id="KW-1185">Reference proteome</keyword>
<dbReference type="Gene3D" id="3.30.565.10">
    <property type="entry name" value="Histidine kinase-like ATPase, C-terminal domain"/>
    <property type="match status" value="1"/>
</dbReference>
<dbReference type="Gene3D" id="1.20.120.790">
    <property type="entry name" value="Heat shock protein 90, C-terminal domain"/>
    <property type="match status" value="1"/>
</dbReference>
<comment type="subunit">
    <text evidence="14">Binds to the intracellular domain of tumor necrosis factor type 1 receptor. Binds to RB1. Interacts with SRC. Interacts with SDHA.</text>
</comment>
<keyword evidence="12" id="KW-0143">Chaperone</keyword>
<dbReference type="Gene3D" id="3.30.230.80">
    <property type="match status" value="1"/>
</dbReference>
<feature type="binding site" evidence="18">
    <location>
        <position position="142"/>
    </location>
    <ligand>
        <name>ATP</name>
        <dbReference type="ChEBI" id="CHEBI:30616"/>
    </ligand>
</feature>
<evidence type="ECO:0000256" key="17">
    <source>
        <dbReference type="ARBA" id="ARBA00080766"/>
    </source>
</evidence>
<dbReference type="GO" id="GO:0005743">
    <property type="term" value="C:mitochondrial inner membrane"/>
    <property type="evidence" value="ECO:0007669"/>
    <property type="project" value="UniProtKB-SubCell"/>
</dbReference>
<evidence type="ECO:0000256" key="2">
    <source>
        <dbReference type="ARBA" id="ARBA00004305"/>
    </source>
</evidence>
<protein>
    <recommendedName>
        <fullName evidence="15">Heat shock protein 75 kDa, mitochondrial</fullName>
    </recommendedName>
    <alternativeName>
        <fullName evidence="17">TNFR-associated protein 1</fullName>
    </alternativeName>
    <alternativeName>
        <fullName evidence="16">Tumor necrosis factor type 1 receptor-associated protein</fullName>
    </alternativeName>
</protein>
<keyword evidence="10" id="KW-0496">Mitochondrion</keyword>
<dbReference type="PRINTS" id="PR00775">
    <property type="entry name" value="HEATSHOCK90"/>
</dbReference>
<dbReference type="Pfam" id="PF00183">
    <property type="entry name" value="HSP90"/>
    <property type="match status" value="1"/>
</dbReference>
<evidence type="ECO:0000256" key="5">
    <source>
        <dbReference type="ARBA" id="ARBA00022741"/>
    </source>
</evidence>
<evidence type="ECO:0000256" key="11">
    <source>
        <dbReference type="ARBA" id="ARBA00023136"/>
    </source>
</evidence>
<evidence type="ECO:0000256" key="15">
    <source>
        <dbReference type="ARBA" id="ARBA00073018"/>
    </source>
</evidence>
<keyword evidence="8" id="KW-0809">Transit peptide</keyword>
<evidence type="ECO:0000256" key="7">
    <source>
        <dbReference type="ARBA" id="ARBA00022840"/>
    </source>
</evidence>
<dbReference type="Gene3D" id="3.40.50.11260">
    <property type="match status" value="1"/>
</dbReference>
<dbReference type="FunFam" id="3.40.50.11260:FF:000004">
    <property type="entry name" value="Heat shock protein 75 mitochondrial"/>
    <property type="match status" value="1"/>
</dbReference>
<dbReference type="VEuPathDB" id="VectorBase:ADIR009493"/>
<dbReference type="SUPFAM" id="SSF55874">
    <property type="entry name" value="ATPase domain of HSP90 chaperone/DNA topoisomerase II/histidine kinase"/>
    <property type="match status" value="1"/>
</dbReference>
<reference evidence="19" key="2">
    <citation type="submission" date="2020-05" db="UniProtKB">
        <authorList>
            <consortium name="EnsemblMetazoa"/>
        </authorList>
    </citation>
    <scope>IDENTIFICATION</scope>
    <source>
        <strain evidence="19">WRAIR2</strain>
    </source>
</reference>
<organism evidence="19 20">
    <name type="scientific">Anopheles dirus</name>
    <dbReference type="NCBI Taxonomy" id="7168"/>
    <lineage>
        <taxon>Eukaryota</taxon>
        <taxon>Metazoa</taxon>
        <taxon>Ecdysozoa</taxon>
        <taxon>Arthropoda</taxon>
        <taxon>Hexapoda</taxon>
        <taxon>Insecta</taxon>
        <taxon>Pterygota</taxon>
        <taxon>Neoptera</taxon>
        <taxon>Endopterygota</taxon>
        <taxon>Diptera</taxon>
        <taxon>Nematocera</taxon>
        <taxon>Culicoidea</taxon>
        <taxon>Culicidae</taxon>
        <taxon>Anophelinae</taxon>
        <taxon>Anopheles</taxon>
    </lineage>
</organism>
<keyword evidence="11" id="KW-0472">Membrane</keyword>
<dbReference type="GO" id="GO:0005524">
    <property type="term" value="F:ATP binding"/>
    <property type="evidence" value="ECO:0007669"/>
    <property type="project" value="UniProtKB-KW"/>
</dbReference>
<dbReference type="CDD" id="cd16927">
    <property type="entry name" value="HATPase_Hsp90-like"/>
    <property type="match status" value="1"/>
</dbReference>
<sequence>NVLRARRPVASKKKLACCRGTGVNCLSCRCFELTMSVVNGLLRVGRLIRPSTALARSLQPATGHLPKTSSVTALEARPFHQQWTTRRTLTTKAAEEGYHSIIRDQEKAVGTSDKHEFQAETRMLLDIVARSLYSDKEVFVRELVSNASDALEKFRFLIQSSPEGGTSGEFSEADRALEIHIGTNKQDRQLTIQDTGIGMTREELVSNLGTIARSGSKHFIEQLKESGRGTQENVQNIIGQFGVGFYSAFMVADRVDVYTRSSRAGAPGLRWSSDGSGTFEIQEAEHVAIGTKIVMHLKADCREFSDEDRIREVIRRYSNFIGSPIFLNGKQANQIQPIWLMEPKQVTAEQHNEFYRFVGNTFDTPRFTLHYKTDVPLSIRALLYFPEGKPGLFEMSRDADGGVALYTRKVLIQSKTENLLPKWLRFLKGVVDSEDIPLNLSRELLQNSALIRKLRTALTNRSLRFLHDRSQKEPESYDKFYKDYGLFLKEGIVTSQEQQEKEEIAKLLRFETSKEPDRTVSLPEYCQRQAEGQKDIYYLAAPNRTLAEASPYFESLKKRGIEVLFCYEAYDELVLMQLGMYLGKNLVSVEKEMRRADPSADAADADGLIEGSLLKTQIDELLPWLKQRLTGKVSNVKTTTKLDTHPCVVTVEEMAAARHFIKTQSHNISEENRYALLQPQFEINPRHPIIKKLHKLTASDPELAELLAKQLFSNAMVGAGLVDDPRMLLTSMNDLLQKVLDKH</sequence>
<evidence type="ECO:0000256" key="8">
    <source>
        <dbReference type="ARBA" id="ARBA00022946"/>
    </source>
</evidence>
<dbReference type="GO" id="GO:0051082">
    <property type="term" value="F:unfolded protein binding"/>
    <property type="evidence" value="ECO:0007669"/>
    <property type="project" value="InterPro"/>
</dbReference>
<dbReference type="SUPFAM" id="SSF110942">
    <property type="entry name" value="HSP90 C-terminal domain"/>
    <property type="match status" value="1"/>
</dbReference>
<evidence type="ECO:0000256" key="3">
    <source>
        <dbReference type="ARBA" id="ARBA00008239"/>
    </source>
</evidence>
<dbReference type="GO" id="GO:0005759">
    <property type="term" value="C:mitochondrial matrix"/>
    <property type="evidence" value="ECO:0007669"/>
    <property type="project" value="UniProtKB-SubCell"/>
</dbReference>
<dbReference type="STRING" id="7168.A0A182NPA8"/>
<dbReference type="Pfam" id="PF13589">
    <property type="entry name" value="HATPase_c_3"/>
    <property type="match status" value="1"/>
</dbReference>
<dbReference type="InterPro" id="IPR001404">
    <property type="entry name" value="Hsp90_fam"/>
</dbReference>
<dbReference type="FunFam" id="3.30.230.80:FF:000004">
    <property type="entry name" value="Heat shock protein 75 kDa"/>
    <property type="match status" value="1"/>
</dbReference>
<keyword evidence="4" id="KW-0597">Phosphoprotein</keyword>
<dbReference type="HAMAP" id="MF_00505">
    <property type="entry name" value="HSP90"/>
    <property type="match status" value="1"/>
</dbReference>
<keyword evidence="9" id="KW-0007">Acetylation</keyword>
<evidence type="ECO:0000313" key="20">
    <source>
        <dbReference type="Proteomes" id="UP000075884"/>
    </source>
</evidence>
<feature type="binding site" evidence="18">
    <location>
        <position position="194"/>
    </location>
    <ligand>
        <name>ATP</name>
        <dbReference type="ChEBI" id="CHEBI:30616"/>
    </ligand>
</feature>
<proteinExistence type="inferred from homology"/>
<dbReference type="GO" id="GO:0019901">
    <property type="term" value="F:protein kinase binding"/>
    <property type="evidence" value="ECO:0007669"/>
    <property type="project" value="UniProtKB-ARBA"/>
</dbReference>
<dbReference type="NCBIfam" id="NF003555">
    <property type="entry name" value="PRK05218.1"/>
    <property type="match status" value="1"/>
</dbReference>
<feature type="binding site" evidence="18">
    <location>
        <position position="207"/>
    </location>
    <ligand>
        <name>ATP</name>
        <dbReference type="ChEBI" id="CHEBI:30616"/>
    </ligand>
</feature>
<evidence type="ECO:0000256" key="16">
    <source>
        <dbReference type="ARBA" id="ARBA00076190"/>
    </source>
</evidence>
<keyword evidence="7 18" id="KW-0067">ATP-binding</keyword>